<dbReference type="EMBL" id="WHUW01000005">
    <property type="protein sequence ID" value="KAF8445725.1"/>
    <property type="molecule type" value="Genomic_DNA"/>
</dbReference>
<accession>A0AAD4GJ86</accession>
<reference evidence="2" key="1">
    <citation type="submission" date="2019-10" db="EMBL/GenBank/DDBJ databases">
        <authorList>
            <consortium name="DOE Joint Genome Institute"/>
            <person name="Kuo A."/>
            <person name="Miyauchi S."/>
            <person name="Kiss E."/>
            <person name="Drula E."/>
            <person name="Kohler A."/>
            <person name="Sanchez-Garcia M."/>
            <person name="Andreopoulos B."/>
            <person name="Barry K.W."/>
            <person name="Bonito G."/>
            <person name="Buee M."/>
            <person name="Carver A."/>
            <person name="Chen C."/>
            <person name="Cichocki N."/>
            <person name="Clum A."/>
            <person name="Culley D."/>
            <person name="Crous P.W."/>
            <person name="Fauchery L."/>
            <person name="Girlanda M."/>
            <person name="Hayes R."/>
            <person name="Keri Z."/>
            <person name="LaButti K."/>
            <person name="Lipzen A."/>
            <person name="Lombard V."/>
            <person name="Magnuson J."/>
            <person name="Maillard F."/>
            <person name="Morin E."/>
            <person name="Murat C."/>
            <person name="Nolan M."/>
            <person name="Ohm R."/>
            <person name="Pangilinan J."/>
            <person name="Pereira M."/>
            <person name="Perotto S."/>
            <person name="Peter M."/>
            <person name="Riley R."/>
            <person name="Sitrit Y."/>
            <person name="Stielow B."/>
            <person name="Szollosi G."/>
            <person name="Zifcakova L."/>
            <person name="Stursova M."/>
            <person name="Spatafora J.W."/>
            <person name="Tedersoo L."/>
            <person name="Vaario L.-M."/>
            <person name="Yamada A."/>
            <person name="Yan M."/>
            <person name="Wang P."/>
            <person name="Xu J."/>
            <person name="Bruns T."/>
            <person name="Baldrian P."/>
            <person name="Vilgalys R."/>
            <person name="Henrissat B."/>
            <person name="Grigoriev I.V."/>
            <person name="Hibbett D."/>
            <person name="Nagy L.G."/>
            <person name="Martin F.M."/>
        </authorList>
    </citation>
    <scope>NUCLEOTIDE SEQUENCE</scope>
    <source>
        <strain evidence="2">BED1</strain>
    </source>
</reference>
<feature type="region of interest" description="Disordered" evidence="1">
    <location>
        <begin position="56"/>
        <end position="96"/>
    </location>
</feature>
<gene>
    <name evidence="2" type="ORF">L210DRAFT_2928372</name>
</gene>
<dbReference type="Proteomes" id="UP001194468">
    <property type="component" value="Unassembled WGS sequence"/>
</dbReference>
<evidence type="ECO:0000313" key="2">
    <source>
        <dbReference type="EMBL" id="KAF8445725.1"/>
    </source>
</evidence>
<proteinExistence type="predicted"/>
<evidence type="ECO:0000256" key="1">
    <source>
        <dbReference type="SAM" id="MobiDB-lite"/>
    </source>
</evidence>
<protein>
    <submittedName>
        <fullName evidence="2">Uncharacterized protein</fullName>
    </submittedName>
</protein>
<sequence length="128" mass="14509">MKTVGTSIARLVSQWFPVHRPLTKSHRLMVLQASQLPVEAISLPRTPQARRLGAMLTNTPSKFTSAPTSQLRRARKRPRLEDPFESPTGLQISTRMDSLEMTMKDLLERQTELLSEILDMIRKGNPTS</sequence>
<comment type="caution">
    <text evidence="2">The sequence shown here is derived from an EMBL/GenBank/DDBJ whole genome shotgun (WGS) entry which is preliminary data.</text>
</comment>
<name>A0AAD4GJ86_BOLED</name>
<dbReference type="AlphaFoldDB" id="A0AAD4GJ86"/>
<feature type="compositionally biased region" description="Polar residues" evidence="1">
    <location>
        <begin position="56"/>
        <end position="71"/>
    </location>
</feature>
<keyword evidence="3" id="KW-1185">Reference proteome</keyword>
<evidence type="ECO:0000313" key="3">
    <source>
        <dbReference type="Proteomes" id="UP001194468"/>
    </source>
</evidence>
<reference evidence="2" key="2">
    <citation type="journal article" date="2020" name="Nat. Commun.">
        <title>Large-scale genome sequencing of mycorrhizal fungi provides insights into the early evolution of symbiotic traits.</title>
        <authorList>
            <person name="Miyauchi S."/>
            <person name="Kiss E."/>
            <person name="Kuo A."/>
            <person name="Drula E."/>
            <person name="Kohler A."/>
            <person name="Sanchez-Garcia M."/>
            <person name="Morin E."/>
            <person name="Andreopoulos B."/>
            <person name="Barry K.W."/>
            <person name="Bonito G."/>
            <person name="Buee M."/>
            <person name="Carver A."/>
            <person name="Chen C."/>
            <person name="Cichocki N."/>
            <person name="Clum A."/>
            <person name="Culley D."/>
            <person name="Crous P.W."/>
            <person name="Fauchery L."/>
            <person name="Girlanda M."/>
            <person name="Hayes R.D."/>
            <person name="Keri Z."/>
            <person name="LaButti K."/>
            <person name="Lipzen A."/>
            <person name="Lombard V."/>
            <person name="Magnuson J."/>
            <person name="Maillard F."/>
            <person name="Murat C."/>
            <person name="Nolan M."/>
            <person name="Ohm R.A."/>
            <person name="Pangilinan J."/>
            <person name="Pereira M.F."/>
            <person name="Perotto S."/>
            <person name="Peter M."/>
            <person name="Pfister S."/>
            <person name="Riley R."/>
            <person name="Sitrit Y."/>
            <person name="Stielow J.B."/>
            <person name="Szollosi G."/>
            <person name="Zifcakova L."/>
            <person name="Stursova M."/>
            <person name="Spatafora J.W."/>
            <person name="Tedersoo L."/>
            <person name="Vaario L.M."/>
            <person name="Yamada A."/>
            <person name="Yan M."/>
            <person name="Wang P."/>
            <person name="Xu J."/>
            <person name="Bruns T."/>
            <person name="Baldrian P."/>
            <person name="Vilgalys R."/>
            <person name="Dunand C."/>
            <person name="Henrissat B."/>
            <person name="Grigoriev I.V."/>
            <person name="Hibbett D."/>
            <person name="Nagy L.G."/>
            <person name="Martin F.M."/>
        </authorList>
    </citation>
    <scope>NUCLEOTIDE SEQUENCE</scope>
    <source>
        <strain evidence="2">BED1</strain>
    </source>
</reference>
<organism evidence="2 3">
    <name type="scientific">Boletus edulis BED1</name>
    <dbReference type="NCBI Taxonomy" id="1328754"/>
    <lineage>
        <taxon>Eukaryota</taxon>
        <taxon>Fungi</taxon>
        <taxon>Dikarya</taxon>
        <taxon>Basidiomycota</taxon>
        <taxon>Agaricomycotina</taxon>
        <taxon>Agaricomycetes</taxon>
        <taxon>Agaricomycetidae</taxon>
        <taxon>Boletales</taxon>
        <taxon>Boletineae</taxon>
        <taxon>Boletaceae</taxon>
        <taxon>Boletoideae</taxon>
        <taxon>Boletus</taxon>
    </lineage>
</organism>